<gene>
    <name evidence="1" type="ORF">LQV63_00925</name>
</gene>
<protein>
    <submittedName>
        <fullName evidence="1">Uncharacterized protein</fullName>
    </submittedName>
</protein>
<evidence type="ECO:0000313" key="2">
    <source>
        <dbReference type="Proteomes" id="UP001199916"/>
    </source>
</evidence>
<accession>A0ABS8Y843</accession>
<evidence type="ECO:0000313" key="1">
    <source>
        <dbReference type="EMBL" id="MCE5167878.1"/>
    </source>
</evidence>
<sequence length="67" mass="7116">MAKGNAKKKKDPAGGRAQYMMRSVTSDRCAVCPTPCARGMNYLKRVSEPGAVGNGIPCVLTRTKVST</sequence>
<reference evidence="1 2" key="1">
    <citation type="submission" date="2021-11" db="EMBL/GenBank/DDBJ databases">
        <title>Draft genome sequence of Paenibacillus profundus YoMME, a new Gram-positive bacteria with exoelectrogenic properties.</title>
        <authorList>
            <person name="Hubenova Y."/>
            <person name="Hubenova E."/>
            <person name="Manasiev Y."/>
            <person name="Peykov S."/>
            <person name="Mitov M."/>
        </authorList>
    </citation>
    <scope>NUCLEOTIDE SEQUENCE [LARGE SCALE GENOMIC DNA]</scope>
    <source>
        <strain evidence="1 2">YoMME</strain>
    </source>
</reference>
<dbReference type="EMBL" id="JAJNBZ010000001">
    <property type="protein sequence ID" value="MCE5167878.1"/>
    <property type="molecule type" value="Genomic_DNA"/>
</dbReference>
<comment type="caution">
    <text evidence="1">The sequence shown here is derived from an EMBL/GenBank/DDBJ whole genome shotgun (WGS) entry which is preliminary data.</text>
</comment>
<proteinExistence type="predicted"/>
<keyword evidence="2" id="KW-1185">Reference proteome</keyword>
<name>A0ABS8Y843_9BACL</name>
<dbReference type="Proteomes" id="UP001199916">
    <property type="component" value="Unassembled WGS sequence"/>
</dbReference>
<organism evidence="1 2">
    <name type="scientific">Paenibacillus profundus</name>
    <dbReference type="NCBI Taxonomy" id="1173085"/>
    <lineage>
        <taxon>Bacteria</taxon>
        <taxon>Bacillati</taxon>
        <taxon>Bacillota</taxon>
        <taxon>Bacilli</taxon>
        <taxon>Bacillales</taxon>
        <taxon>Paenibacillaceae</taxon>
        <taxon>Paenibacillus</taxon>
    </lineage>
</organism>